<evidence type="ECO:0000256" key="7">
    <source>
        <dbReference type="ARBA" id="ARBA00023017"/>
    </source>
</evidence>
<reference evidence="17 18" key="1">
    <citation type="submission" date="2024-11" db="EMBL/GenBank/DDBJ databases">
        <title>Adaptive evolution of stress response genes in parasites aligns with host niche diversity.</title>
        <authorList>
            <person name="Hahn C."/>
            <person name="Resl P."/>
        </authorList>
    </citation>
    <scope>NUCLEOTIDE SEQUENCE [LARGE SCALE GENOMIC DNA]</scope>
    <source>
        <strain evidence="17">EGGRZ-B1_66</strain>
        <tissue evidence="17">Body</tissue>
    </source>
</reference>
<keyword evidence="6" id="KW-0067">ATP-binding</keyword>
<evidence type="ECO:0000256" key="4">
    <source>
        <dbReference type="ARBA" id="ARBA00022701"/>
    </source>
</evidence>
<dbReference type="InterPro" id="IPR024743">
    <property type="entry name" value="Dynein_HC_stalk"/>
</dbReference>
<keyword evidence="3" id="KW-0963">Cytoplasm</keyword>
<keyword evidence="10" id="KW-0505">Motor protein</keyword>
<evidence type="ECO:0000256" key="10">
    <source>
        <dbReference type="ARBA" id="ARBA00023175"/>
    </source>
</evidence>
<dbReference type="AlphaFoldDB" id="A0ABD2QDG6"/>
<keyword evidence="8 13" id="KW-0175">Coiled coil</keyword>
<feature type="domain" description="Dynein heavy chain AAA module D4" evidence="15">
    <location>
        <begin position="2"/>
        <end position="207"/>
    </location>
</feature>
<evidence type="ECO:0000256" key="13">
    <source>
        <dbReference type="SAM" id="Coils"/>
    </source>
</evidence>
<feature type="coiled-coil region" evidence="13">
    <location>
        <begin position="226"/>
        <end position="256"/>
    </location>
</feature>
<evidence type="ECO:0000256" key="12">
    <source>
        <dbReference type="ARBA" id="ARBA00023273"/>
    </source>
</evidence>
<dbReference type="Proteomes" id="UP001626550">
    <property type="component" value="Unassembled WGS sequence"/>
</dbReference>
<organism evidence="17 18">
    <name type="scientific">Cichlidogyrus casuarinus</name>
    <dbReference type="NCBI Taxonomy" id="1844966"/>
    <lineage>
        <taxon>Eukaryota</taxon>
        <taxon>Metazoa</taxon>
        <taxon>Spiralia</taxon>
        <taxon>Lophotrochozoa</taxon>
        <taxon>Platyhelminthes</taxon>
        <taxon>Monogenea</taxon>
        <taxon>Monopisthocotylea</taxon>
        <taxon>Dactylogyridea</taxon>
        <taxon>Ancyrocephalidae</taxon>
        <taxon>Cichlidogyrus</taxon>
    </lineage>
</organism>
<dbReference type="InterPro" id="IPR035706">
    <property type="entry name" value="AAA_9"/>
</dbReference>
<evidence type="ECO:0000313" key="18">
    <source>
        <dbReference type="Proteomes" id="UP001626550"/>
    </source>
</evidence>
<evidence type="ECO:0000256" key="2">
    <source>
        <dbReference type="ARBA" id="ARBA00008887"/>
    </source>
</evidence>
<keyword evidence="11" id="KW-0206">Cytoskeleton</keyword>
<dbReference type="EMBL" id="JBJKFK010000362">
    <property type="protein sequence ID" value="KAL3317580.1"/>
    <property type="molecule type" value="Genomic_DNA"/>
</dbReference>
<dbReference type="GO" id="GO:0030286">
    <property type="term" value="C:dynein complex"/>
    <property type="evidence" value="ECO:0007669"/>
    <property type="project" value="UniProtKB-KW"/>
</dbReference>
<evidence type="ECO:0000256" key="6">
    <source>
        <dbReference type="ARBA" id="ARBA00022840"/>
    </source>
</evidence>
<keyword evidence="5" id="KW-0547">Nucleotide-binding</keyword>
<feature type="domain" description="Dynein heavy chain coiled coil stalk" evidence="14">
    <location>
        <begin position="220"/>
        <end position="554"/>
    </location>
</feature>
<sequence>MTVSRGYGEKEFREELKTLYNKLGIENIPTVFLFGDQHVVEEGFLELLNNMLTSGMVPALFADEEKEAIVSQLRNEAIAAGYRSSREGVWQYFIRKVSSNLHIVLCMSPVGESLRNRCRNFPGVVNNTTIDWFFPWPEQALYAVVSVFVSEDNKLVPEEHRNVLIGEFVRIHEGIQVYTVEFQQKLRRNNYATPKHYLDFINTYLRLLEEKDTFIESQCERLMSGLTKLAEASVQLEELNAKLEVQRVAVAEKTNACVSLLEGITSGTKMATEKKETAIIKGKEIEIQSVEISKEKKEAEAVLQEALPVLEQARLALDDLEKSDVTEIRSFAKPPKAVQVVTECICIFKGYKEINWKTAKGMMSDTNFLGSLQTMDVDNISAKQSNTVREYLDKSKITVDEMRSVSKAGTGLLKFVTAVLGYCDVAREVKPKREKVARLEKIFHTAKRELEKINNEVTKLEQQLIDLNKSYNEAMDERQKLQEETDLMERRLIAADKLISGLSSEEVRWKRDLEELRAKRIRLLGDCLVSAAFLSYCGAFSSEFRTRMIYDDWYAKLKSLNIPMTDNFRVEDILVNDVDVAKWNSEGLPPDELSIQNGILTIHSSRFAMCIDPQEQAINWIRNKEEKHNLKVATFNDPDFLKQLELAIKYGNPFLFKDVDECIDPVIDNVLEKNIKGEPVSFLNLA</sequence>
<dbReference type="PANTHER" id="PTHR22878">
    <property type="entry name" value="DYNEIN HEAVY CHAIN 6, AXONEMAL-LIKE-RELATED"/>
    <property type="match status" value="1"/>
</dbReference>
<evidence type="ECO:0000256" key="8">
    <source>
        <dbReference type="ARBA" id="ARBA00023054"/>
    </source>
</evidence>
<keyword evidence="18" id="KW-1185">Reference proteome</keyword>
<dbReference type="Gene3D" id="3.40.50.300">
    <property type="entry name" value="P-loop containing nucleotide triphosphate hydrolases"/>
    <property type="match status" value="2"/>
</dbReference>
<protein>
    <submittedName>
        <fullName evidence="17">Dynein heavy chain 10, axonemal</fullName>
    </submittedName>
</protein>
<proteinExistence type="inferred from homology"/>
<comment type="caution">
    <text evidence="17">The sequence shown here is derived from an EMBL/GenBank/DDBJ whole genome shotgun (WGS) entry which is preliminary data.</text>
</comment>
<keyword evidence="9" id="KW-0969">Cilium</keyword>
<comment type="similarity">
    <text evidence="2">Belongs to the dynein heavy chain family.</text>
</comment>
<evidence type="ECO:0000259" key="16">
    <source>
        <dbReference type="Pfam" id="PF12781"/>
    </source>
</evidence>
<evidence type="ECO:0000256" key="9">
    <source>
        <dbReference type="ARBA" id="ARBA00023069"/>
    </source>
</evidence>
<dbReference type="InterPro" id="IPR027417">
    <property type="entry name" value="P-loop_NTPase"/>
</dbReference>
<evidence type="ECO:0000259" key="14">
    <source>
        <dbReference type="Pfam" id="PF12777"/>
    </source>
</evidence>
<keyword evidence="7" id="KW-0243">Dynein</keyword>
<evidence type="ECO:0000256" key="3">
    <source>
        <dbReference type="ARBA" id="ARBA00022490"/>
    </source>
</evidence>
<dbReference type="GO" id="GO:0005874">
    <property type="term" value="C:microtubule"/>
    <property type="evidence" value="ECO:0007669"/>
    <property type="project" value="UniProtKB-KW"/>
</dbReference>
<dbReference type="InterPro" id="IPR026983">
    <property type="entry name" value="DHC"/>
</dbReference>
<dbReference type="Pfam" id="PF12780">
    <property type="entry name" value="AAA_8"/>
    <property type="match status" value="1"/>
</dbReference>
<dbReference type="Pfam" id="PF12777">
    <property type="entry name" value="MT"/>
    <property type="match status" value="1"/>
</dbReference>
<comment type="subcellular location">
    <subcellularLocation>
        <location evidence="1">Cytoplasm</location>
        <location evidence="1">Cytoskeleton</location>
        <location evidence="1">Cilium axoneme</location>
    </subcellularLocation>
</comment>
<dbReference type="Pfam" id="PF12781">
    <property type="entry name" value="AAA_9"/>
    <property type="match status" value="1"/>
</dbReference>
<feature type="coiled-coil region" evidence="13">
    <location>
        <begin position="436"/>
        <end position="519"/>
    </location>
</feature>
<dbReference type="InterPro" id="IPR024317">
    <property type="entry name" value="Dynein_heavy_chain_D4_dom"/>
</dbReference>
<keyword evidence="12" id="KW-0966">Cell projection</keyword>
<dbReference type="FunFam" id="1.20.920.20:FF:000008">
    <property type="entry name" value="Dynein heavy chain 10, axonemal"/>
    <property type="match status" value="1"/>
</dbReference>
<name>A0ABD2QDG6_9PLAT</name>
<gene>
    <name evidence="17" type="primary">DNAH10_3</name>
    <name evidence="17" type="ORF">Ciccas_003765</name>
</gene>
<evidence type="ECO:0000256" key="5">
    <source>
        <dbReference type="ARBA" id="ARBA00022741"/>
    </source>
</evidence>
<evidence type="ECO:0000256" key="11">
    <source>
        <dbReference type="ARBA" id="ARBA00023212"/>
    </source>
</evidence>
<dbReference type="Gene3D" id="1.20.920.20">
    <property type="match status" value="1"/>
</dbReference>
<keyword evidence="4" id="KW-0493">Microtubule</keyword>
<evidence type="ECO:0000256" key="1">
    <source>
        <dbReference type="ARBA" id="ARBA00004430"/>
    </source>
</evidence>
<dbReference type="SUPFAM" id="SSF52540">
    <property type="entry name" value="P-loop containing nucleoside triphosphate hydrolases"/>
    <property type="match status" value="1"/>
</dbReference>
<dbReference type="GO" id="GO:0005930">
    <property type="term" value="C:axoneme"/>
    <property type="evidence" value="ECO:0007669"/>
    <property type="project" value="UniProtKB-SubCell"/>
</dbReference>
<evidence type="ECO:0000259" key="15">
    <source>
        <dbReference type="Pfam" id="PF12780"/>
    </source>
</evidence>
<dbReference type="GO" id="GO:0005524">
    <property type="term" value="F:ATP binding"/>
    <property type="evidence" value="ECO:0007669"/>
    <property type="project" value="UniProtKB-KW"/>
</dbReference>
<dbReference type="PANTHER" id="PTHR22878:SF63">
    <property type="entry name" value="DYNEIN AXONEMAL HEAVY CHAIN 10"/>
    <property type="match status" value="1"/>
</dbReference>
<evidence type="ECO:0000313" key="17">
    <source>
        <dbReference type="EMBL" id="KAL3317580.1"/>
    </source>
</evidence>
<accession>A0ABD2QDG6</accession>
<dbReference type="FunFam" id="3.40.50.300:FF:002141">
    <property type="entry name" value="Dynein heavy chain"/>
    <property type="match status" value="1"/>
</dbReference>
<feature type="domain" description="Dynein heavy chain ATP-binding dynein motor region" evidence="16">
    <location>
        <begin position="582"/>
        <end position="677"/>
    </location>
</feature>